<dbReference type="Gene3D" id="3.40.50.12780">
    <property type="entry name" value="N-terminal domain of ligase-like"/>
    <property type="match status" value="1"/>
</dbReference>
<dbReference type="EMBL" id="CAEZXG010000039">
    <property type="protein sequence ID" value="CAB4681677.1"/>
    <property type="molecule type" value="Genomic_DNA"/>
</dbReference>
<dbReference type="Pfam" id="PF00501">
    <property type="entry name" value="AMP-binding"/>
    <property type="match status" value="1"/>
</dbReference>
<protein>
    <submittedName>
        <fullName evidence="5">Unannotated protein</fullName>
    </submittedName>
</protein>
<keyword evidence="1" id="KW-0436">Ligase</keyword>
<reference evidence="5" key="1">
    <citation type="submission" date="2020-05" db="EMBL/GenBank/DDBJ databases">
        <authorList>
            <person name="Chiriac C."/>
            <person name="Salcher M."/>
            <person name="Ghai R."/>
            <person name="Kavagutti S V."/>
        </authorList>
    </citation>
    <scope>NUCLEOTIDE SEQUENCE</scope>
</reference>
<dbReference type="CDD" id="cd05907">
    <property type="entry name" value="VL_LC_FACS_like"/>
    <property type="match status" value="1"/>
</dbReference>
<dbReference type="PANTHER" id="PTHR43272:SF32">
    <property type="entry name" value="AMP-DEPENDENT SYNTHETASE_LIGASE DOMAIN-CONTAINING PROTEIN"/>
    <property type="match status" value="1"/>
</dbReference>
<keyword evidence="2" id="KW-0276">Fatty acid metabolism</keyword>
<dbReference type="GO" id="GO:0005783">
    <property type="term" value="C:endoplasmic reticulum"/>
    <property type="evidence" value="ECO:0007669"/>
    <property type="project" value="TreeGrafter"/>
</dbReference>
<gene>
    <name evidence="5" type="ORF">UFOPK2359_00739</name>
</gene>
<dbReference type="SUPFAM" id="SSF56801">
    <property type="entry name" value="Acetyl-CoA synthetase-like"/>
    <property type="match status" value="1"/>
</dbReference>
<sequence>MTSTALMELDHSGYFSRANKISVTAANGASMEMVAVLKSLMAQGYSSSQFMKPRASVRAMNEITNPALVPTATAGNLTNLIAERAWFEPERIIMSRPLGDAWQSLTARDVEQEIRATAKGLIAAGIQIGDRVAIMSRTRYEWTILDFAIWFAGGIVVPVYDTSSAEQIDWILNDSGSVGIIVETPALRDLVTSVLPSHTKHVWTMTEDVLSILKTAGAHIGDDEIDRRRNSLVPDTIATIIYTSGTTGKPKGVVLTHSNFLSECGNVVQGAADLFLKPNGSTLLFLPVAHVFGRMVQVGAVAAGLHLAHCSDPVGRLPFDLASFKPTFVLAVPRIFEKIYNGAESRAVAAGKGKIFAQAAEVAIAYSENMDKKSISPLLSIKHKLFDKLVYSKIRAGMGGKVEAAISGGAPLGVRLGHFYRGAGITILEGYGLTETTAGATLNLSSAHRVGSVGRPLPSTSIKIADDGEVLIRGPIVMRGYWNNSAADSEVFTEDRWFQSGDLGKLDDEGFLYIVGRKKELIVTAGGKNVAPAVLEDRLRAHPLVSQCMVVGDNQPFIAALITIDQDALKTWVANNKKEGASMADLAHDPDLISVVQTAVDDANKAVSKAESIRKFVILPTDFTIAGGHLTAKLSIKRHVVAKEFAKEIEQLFTK</sequence>
<dbReference type="InterPro" id="IPR000873">
    <property type="entry name" value="AMP-dep_synth/lig_dom"/>
</dbReference>
<dbReference type="PANTHER" id="PTHR43272">
    <property type="entry name" value="LONG-CHAIN-FATTY-ACID--COA LIGASE"/>
    <property type="match status" value="1"/>
</dbReference>
<name>A0A6J6N6F4_9ZZZZ</name>
<dbReference type="InterPro" id="IPR020845">
    <property type="entry name" value="AMP-binding_CS"/>
</dbReference>
<proteinExistence type="predicted"/>
<dbReference type="PROSITE" id="PS00455">
    <property type="entry name" value="AMP_BINDING"/>
    <property type="match status" value="1"/>
</dbReference>
<keyword evidence="3" id="KW-0443">Lipid metabolism</keyword>
<evidence type="ECO:0000259" key="4">
    <source>
        <dbReference type="Pfam" id="PF00501"/>
    </source>
</evidence>
<dbReference type="GO" id="GO:0016020">
    <property type="term" value="C:membrane"/>
    <property type="evidence" value="ECO:0007669"/>
    <property type="project" value="TreeGrafter"/>
</dbReference>
<evidence type="ECO:0000256" key="2">
    <source>
        <dbReference type="ARBA" id="ARBA00022832"/>
    </source>
</evidence>
<organism evidence="5">
    <name type="scientific">freshwater metagenome</name>
    <dbReference type="NCBI Taxonomy" id="449393"/>
    <lineage>
        <taxon>unclassified sequences</taxon>
        <taxon>metagenomes</taxon>
        <taxon>ecological metagenomes</taxon>
    </lineage>
</organism>
<feature type="domain" description="AMP-dependent synthetase/ligase" evidence="4">
    <location>
        <begin position="88"/>
        <end position="482"/>
    </location>
</feature>
<dbReference type="Pfam" id="PF23562">
    <property type="entry name" value="AMP-binding_C_3"/>
    <property type="match status" value="1"/>
</dbReference>
<dbReference type="AlphaFoldDB" id="A0A6J6N6F4"/>
<evidence type="ECO:0000256" key="3">
    <source>
        <dbReference type="ARBA" id="ARBA00023098"/>
    </source>
</evidence>
<evidence type="ECO:0000313" key="5">
    <source>
        <dbReference type="EMBL" id="CAB4681677.1"/>
    </source>
</evidence>
<accession>A0A6J6N6F4</accession>
<dbReference type="GO" id="GO:0004467">
    <property type="term" value="F:long-chain fatty acid-CoA ligase activity"/>
    <property type="evidence" value="ECO:0007669"/>
    <property type="project" value="TreeGrafter"/>
</dbReference>
<evidence type="ECO:0000256" key="1">
    <source>
        <dbReference type="ARBA" id="ARBA00022598"/>
    </source>
</evidence>
<dbReference type="InterPro" id="IPR042099">
    <property type="entry name" value="ANL_N_sf"/>
</dbReference>